<dbReference type="OrthoDB" id="338539at2"/>
<sequence>MCKMSNTMLSLRRLAEHIGHMPQDFLSLRKLLGHPSGPLKLSVRFAPFSIMTYNMALLVEPFYKGTDREGAIAEIVARIKALAPDVVGLCEVFDDSERTKIRNELRDLYPYFQEGPDEPDWDEDGGLLLLSKHSILAADYTVFQDSDGFDYFANKGMIFIRIQPVSWPDTLNIFFSHTQDISTNDGVNTLYSQLNAMNNFIAWPWRGQQHIIMGDLNIPGENPQHYAQLLSRLGAPRDCWTLAGNQAASGHTFVIDNNFYEDSEDRPSNNQRLDYVLMKAGTHLVPMHIMTAGTYLVPMLEDIKVLKFQRNGRFISDHFGVHASFDKIALINYN</sequence>
<dbReference type="Gene3D" id="3.60.10.10">
    <property type="entry name" value="Endonuclease/exonuclease/phosphatase"/>
    <property type="match status" value="1"/>
</dbReference>
<accession>A0A544TFV6</accession>
<dbReference type="Pfam" id="PF03372">
    <property type="entry name" value="Exo_endo_phos"/>
    <property type="match status" value="1"/>
</dbReference>
<dbReference type="PANTHER" id="PTHR16320">
    <property type="entry name" value="SPHINGOMYELINASE FAMILY MEMBER"/>
    <property type="match status" value="1"/>
</dbReference>
<protein>
    <recommendedName>
        <fullName evidence="1">Endonuclease/exonuclease/phosphatase domain-containing protein</fullName>
    </recommendedName>
</protein>
<dbReference type="AlphaFoldDB" id="A0A544TFV6"/>
<gene>
    <name evidence="2" type="ORF">FG384_18865</name>
</gene>
<organism evidence="2 3">
    <name type="scientific">Psychrobacillus vulpis</name>
    <dbReference type="NCBI Taxonomy" id="2325572"/>
    <lineage>
        <taxon>Bacteria</taxon>
        <taxon>Bacillati</taxon>
        <taxon>Bacillota</taxon>
        <taxon>Bacilli</taxon>
        <taxon>Bacillales</taxon>
        <taxon>Bacillaceae</taxon>
        <taxon>Psychrobacillus</taxon>
    </lineage>
</organism>
<dbReference type="InterPro" id="IPR038772">
    <property type="entry name" value="Sph/SMPD2-like"/>
</dbReference>
<reference evidence="2 3" key="1">
    <citation type="submission" date="2019-06" db="EMBL/GenBank/DDBJ databases">
        <title>Psychrobacillus vulpis sp. nov., a new species isolated from feces of a red fox that inhabits in The Tablas de Daimiel Natural Park, Albacete, Spain.</title>
        <authorList>
            <person name="Rodriguez M."/>
            <person name="Reina J.C."/>
            <person name="Bejar V."/>
            <person name="Llamas I."/>
        </authorList>
    </citation>
    <scope>NUCLEOTIDE SEQUENCE [LARGE SCALE GENOMIC DNA]</scope>
    <source>
        <strain evidence="2 3">Z8</strain>
    </source>
</reference>
<evidence type="ECO:0000259" key="1">
    <source>
        <dbReference type="Pfam" id="PF03372"/>
    </source>
</evidence>
<keyword evidence="3" id="KW-1185">Reference proteome</keyword>
<dbReference type="InterPro" id="IPR005135">
    <property type="entry name" value="Endo/exonuclease/phosphatase"/>
</dbReference>
<name>A0A544TFV6_9BACI</name>
<dbReference type="GO" id="GO:0004767">
    <property type="term" value="F:sphingomyelin phosphodiesterase activity"/>
    <property type="evidence" value="ECO:0007669"/>
    <property type="project" value="InterPro"/>
</dbReference>
<proteinExistence type="predicted"/>
<dbReference type="InterPro" id="IPR036691">
    <property type="entry name" value="Endo/exonu/phosph_ase_sf"/>
</dbReference>
<dbReference type="SUPFAM" id="SSF56219">
    <property type="entry name" value="DNase I-like"/>
    <property type="match status" value="1"/>
</dbReference>
<dbReference type="EMBL" id="VDGI01000035">
    <property type="protein sequence ID" value="TQR16352.1"/>
    <property type="molecule type" value="Genomic_DNA"/>
</dbReference>
<evidence type="ECO:0000313" key="2">
    <source>
        <dbReference type="EMBL" id="TQR16352.1"/>
    </source>
</evidence>
<feature type="domain" description="Endonuclease/exonuclease/phosphatase" evidence="1">
    <location>
        <begin position="51"/>
        <end position="318"/>
    </location>
</feature>
<dbReference type="Proteomes" id="UP000316626">
    <property type="component" value="Unassembled WGS sequence"/>
</dbReference>
<evidence type="ECO:0000313" key="3">
    <source>
        <dbReference type="Proteomes" id="UP000316626"/>
    </source>
</evidence>
<comment type="caution">
    <text evidence="2">The sequence shown here is derived from an EMBL/GenBank/DDBJ whole genome shotgun (WGS) entry which is preliminary data.</text>
</comment>
<dbReference type="PANTHER" id="PTHR16320:SF23">
    <property type="entry name" value="SPHINGOMYELINASE C 1"/>
    <property type="match status" value="1"/>
</dbReference>